<dbReference type="Pfam" id="PF13670">
    <property type="entry name" value="PepSY_2"/>
    <property type="match status" value="1"/>
</dbReference>
<protein>
    <submittedName>
        <fullName evidence="5">PepSY domain-containing protein</fullName>
    </submittedName>
</protein>
<sequence length="104" mass="10954">MKKILLTTAAFLMAASVSLAQSQTPTTSQETPAVATPDTNNPGAPVQGKNSFTEDQAKSRLEDAGYSAVTGLKLDDQGVWRASATKDAKQVQVALDYQGNIVVK</sequence>
<evidence type="ECO:0000313" key="4">
    <source>
        <dbReference type="EMBL" id="PDS49984.1"/>
    </source>
</evidence>
<accession>A0A3S0S2U8</accession>
<feature type="compositionally biased region" description="Polar residues" evidence="1">
    <location>
        <begin position="37"/>
        <end position="54"/>
    </location>
</feature>
<dbReference type="InterPro" id="IPR025711">
    <property type="entry name" value="PepSY"/>
</dbReference>
<reference evidence="5 7" key="1">
    <citation type="journal article" date="2015" name="Int. J. Syst. Evol. Microbiol.">
        <title>Rhizobium anhuiense sp. nov., isolated from effective nodules of Vicia faba and Pisum sativum.</title>
        <authorList>
            <person name="Zhang Y.J."/>
            <person name="Zheng W.T."/>
            <person name="Everall I."/>
            <person name="Young J.P."/>
            <person name="Zhang X.X."/>
            <person name="Tian C.F."/>
            <person name="Sui X.H."/>
            <person name="Wang E.T."/>
            <person name="Chen W.X."/>
        </authorList>
    </citation>
    <scope>NUCLEOTIDE SEQUENCE [LARGE SCALE GENOMIC DNA]</scope>
    <source>
        <strain evidence="5 7">CCBAU 23252</strain>
    </source>
</reference>
<evidence type="ECO:0000256" key="2">
    <source>
        <dbReference type="SAM" id="SignalP"/>
    </source>
</evidence>
<feature type="chain" id="PRO_5018732099" evidence="2">
    <location>
        <begin position="21"/>
        <end position="104"/>
    </location>
</feature>
<evidence type="ECO:0000313" key="6">
    <source>
        <dbReference type="Proteomes" id="UP000219972"/>
    </source>
</evidence>
<feature type="signal peptide" evidence="2">
    <location>
        <begin position="1"/>
        <end position="20"/>
    </location>
</feature>
<evidence type="ECO:0000259" key="3">
    <source>
        <dbReference type="Pfam" id="PF13670"/>
    </source>
</evidence>
<dbReference type="AlphaFoldDB" id="A0A3S0S2U8"/>
<organism evidence="5 7">
    <name type="scientific">Rhizobium anhuiense</name>
    <dbReference type="NCBI Taxonomy" id="1184720"/>
    <lineage>
        <taxon>Bacteria</taxon>
        <taxon>Pseudomonadati</taxon>
        <taxon>Pseudomonadota</taxon>
        <taxon>Alphaproteobacteria</taxon>
        <taxon>Hyphomicrobiales</taxon>
        <taxon>Rhizobiaceae</taxon>
        <taxon>Rhizobium/Agrobacterium group</taxon>
        <taxon>Rhizobium</taxon>
    </lineage>
</organism>
<feature type="domain" description="PepSY" evidence="3">
    <location>
        <begin position="31"/>
        <end position="104"/>
    </location>
</feature>
<dbReference type="EMBL" id="RIBW01000013">
    <property type="protein sequence ID" value="RUL98511.1"/>
    <property type="molecule type" value="Genomic_DNA"/>
</dbReference>
<gene>
    <name evidence="4" type="ORF">CO662_21055</name>
    <name evidence="5" type="ORF">EEQ99_23825</name>
</gene>
<dbReference type="Proteomes" id="UP000219972">
    <property type="component" value="Unassembled WGS sequence"/>
</dbReference>
<dbReference type="EMBL" id="NWSL01000013">
    <property type="protein sequence ID" value="PDS49984.1"/>
    <property type="molecule type" value="Genomic_DNA"/>
</dbReference>
<name>A0A3S0S2U8_9HYPH</name>
<dbReference type="GeneID" id="75219713"/>
<evidence type="ECO:0000256" key="1">
    <source>
        <dbReference type="SAM" id="MobiDB-lite"/>
    </source>
</evidence>
<feature type="compositionally biased region" description="Low complexity" evidence="1">
    <location>
        <begin position="21"/>
        <end position="32"/>
    </location>
</feature>
<evidence type="ECO:0000313" key="7">
    <source>
        <dbReference type="Proteomes" id="UP000273611"/>
    </source>
</evidence>
<reference evidence="5" key="3">
    <citation type="submission" date="2018-11" db="EMBL/GenBank/DDBJ databases">
        <authorList>
            <person name="Huo Y."/>
        </authorList>
    </citation>
    <scope>NUCLEOTIDE SEQUENCE</scope>
    <source>
        <strain evidence="5">CCBAU 23252</strain>
    </source>
</reference>
<dbReference type="RefSeq" id="WP_047614749.1">
    <property type="nucleotide sequence ID" value="NZ_BMFI01000012.1"/>
</dbReference>
<feature type="region of interest" description="Disordered" evidence="1">
    <location>
        <begin position="21"/>
        <end position="57"/>
    </location>
</feature>
<comment type="caution">
    <text evidence="5">The sequence shown here is derived from an EMBL/GenBank/DDBJ whole genome shotgun (WGS) entry which is preliminary data.</text>
</comment>
<proteinExistence type="predicted"/>
<dbReference type="Proteomes" id="UP000273611">
    <property type="component" value="Unassembled WGS sequence"/>
</dbReference>
<keyword evidence="6" id="KW-1185">Reference proteome</keyword>
<reference evidence="4 6" key="2">
    <citation type="submission" date="2017-09" db="EMBL/GenBank/DDBJ databases">
        <title>Comparative genomics of rhizobia isolated from Phaseolus vulgaris in China.</title>
        <authorList>
            <person name="Tong W."/>
        </authorList>
    </citation>
    <scope>NUCLEOTIDE SEQUENCE [LARGE SCALE GENOMIC DNA]</scope>
    <source>
        <strain evidence="4 6">Y27</strain>
    </source>
</reference>
<evidence type="ECO:0000313" key="5">
    <source>
        <dbReference type="EMBL" id="RUL98511.1"/>
    </source>
</evidence>
<keyword evidence="2" id="KW-0732">Signal</keyword>